<dbReference type="InterPro" id="IPR003494">
    <property type="entry name" value="SHS2_FtsA"/>
</dbReference>
<dbReference type="InterPro" id="IPR050696">
    <property type="entry name" value="FtsA/MreB"/>
</dbReference>
<dbReference type="SMART" id="SM00842">
    <property type="entry name" value="FtsA"/>
    <property type="match status" value="1"/>
</dbReference>
<dbReference type="AlphaFoldDB" id="A0A1G9VEC7"/>
<dbReference type="InterPro" id="IPR043129">
    <property type="entry name" value="ATPase_NBD"/>
</dbReference>
<dbReference type="InterPro" id="IPR005883">
    <property type="entry name" value="PilM"/>
</dbReference>
<dbReference type="CDD" id="cd24049">
    <property type="entry name" value="ASKHA_NBD_PilM"/>
    <property type="match status" value="1"/>
</dbReference>
<dbReference type="PANTHER" id="PTHR32432:SF3">
    <property type="entry name" value="ETHANOLAMINE UTILIZATION PROTEIN EUTJ"/>
    <property type="match status" value="1"/>
</dbReference>
<protein>
    <submittedName>
        <fullName evidence="2">Type IV pilus assembly protein PilM</fullName>
    </submittedName>
</protein>
<accession>A0A1G9VEC7</accession>
<organism evidence="2 3">
    <name type="scientific">Oryzisolibacter propanilivorax</name>
    <dbReference type="NCBI Taxonomy" id="1527607"/>
    <lineage>
        <taxon>Bacteria</taxon>
        <taxon>Pseudomonadati</taxon>
        <taxon>Pseudomonadota</taxon>
        <taxon>Betaproteobacteria</taxon>
        <taxon>Burkholderiales</taxon>
        <taxon>Comamonadaceae</taxon>
        <taxon>Oryzisolibacter</taxon>
    </lineage>
</organism>
<evidence type="ECO:0000259" key="1">
    <source>
        <dbReference type="SMART" id="SM00842"/>
    </source>
</evidence>
<dbReference type="Proteomes" id="UP000198552">
    <property type="component" value="Unassembled WGS sequence"/>
</dbReference>
<feature type="domain" description="SHS2" evidence="1">
    <location>
        <begin position="1"/>
        <end position="169"/>
    </location>
</feature>
<dbReference type="PANTHER" id="PTHR32432">
    <property type="entry name" value="CELL DIVISION PROTEIN FTSA-RELATED"/>
    <property type="match status" value="1"/>
</dbReference>
<dbReference type="GO" id="GO:0051301">
    <property type="term" value="P:cell division"/>
    <property type="evidence" value="ECO:0007669"/>
    <property type="project" value="InterPro"/>
</dbReference>
<name>A0A1G9VEC7_9BURK</name>
<dbReference type="SUPFAM" id="SSF53067">
    <property type="entry name" value="Actin-like ATPase domain"/>
    <property type="match status" value="2"/>
</dbReference>
<dbReference type="Gene3D" id="3.30.1490.300">
    <property type="match status" value="1"/>
</dbReference>
<gene>
    <name evidence="2" type="ORF">SAMN05428957_11265</name>
</gene>
<evidence type="ECO:0000313" key="2">
    <source>
        <dbReference type="EMBL" id="SDM70572.1"/>
    </source>
</evidence>
<dbReference type="NCBIfam" id="TIGR01175">
    <property type="entry name" value="pilM"/>
    <property type="match status" value="1"/>
</dbReference>
<dbReference type="Gene3D" id="3.30.420.40">
    <property type="match status" value="2"/>
</dbReference>
<dbReference type="EMBL" id="FNHP01000012">
    <property type="protein sequence ID" value="SDM70572.1"/>
    <property type="molecule type" value="Genomic_DNA"/>
</dbReference>
<dbReference type="Pfam" id="PF11104">
    <property type="entry name" value="PilM_2"/>
    <property type="match status" value="1"/>
</dbReference>
<keyword evidence="3" id="KW-1185">Reference proteome</keyword>
<sequence length="345" mass="37390">MLGVDISSSSVKLVELARDGEDRLVLERCAMEPLERGWITDGNIEKFDEVAEALRRLVKKSGTRTRNVALALPASAVITKRITLPGGLSEQELEVQVESEASQYIPFSLDEVSLDFCVIGPARNAPADEEVLIAASRKEKVQDREGLAEAAGLKALVVDVESYASRLAAGRLIQALPGSGADAVVALFEVGAFTTSMQVIRNDDVLYERDQAFGGAQLTQLIVRQYGFSQEEAEAKKRSGELPDDYASAVLRPFVDSLAQEISRALQFFFSSTPYHRVDHILLAGGSSPLGGLAEQVIRNTNSACTVVNPFDGMEVGSAVRLKKLMREAPSYLTACGLALRRFLP</sequence>
<proteinExistence type="predicted"/>
<evidence type="ECO:0000313" key="3">
    <source>
        <dbReference type="Proteomes" id="UP000198552"/>
    </source>
</evidence>
<reference evidence="3" key="1">
    <citation type="submission" date="2016-10" db="EMBL/GenBank/DDBJ databases">
        <authorList>
            <person name="Varghese N."/>
            <person name="Submissions S."/>
        </authorList>
    </citation>
    <scope>NUCLEOTIDE SEQUENCE [LARGE SCALE GENOMIC DNA]</scope>
    <source>
        <strain evidence="3">EPL6</strain>
    </source>
</reference>
<dbReference type="PIRSF" id="PIRSF019169">
    <property type="entry name" value="PilM"/>
    <property type="match status" value="1"/>
</dbReference>
<dbReference type="STRING" id="1527607.SAMN05428957_11265"/>